<keyword evidence="1" id="KW-0472">Membrane</keyword>
<dbReference type="AlphaFoldDB" id="A0A848BDZ5"/>
<dbReference type="Pfam" id="PF14584">
    <property type="entry name" value="DUF4446"/>
    <property type="match status" value="1"/>
</dbReference>
<keyword evidence="1" id="KW-0812">Transmembrane</keyword>
<evidence type="ECO:0000313" key="3">
    <source>
        <dbReference type="Proteomes" id="UP000543804"/>
    </source>
</evidence>
<keyword evidence="3" id="KW-1185">Reference proteome</keyword>
<keyword evidence="1" id="KW-1133">Transmembrane helix</keyword>
<dbReference type="RefSeq" id="WP_019543429.1">
    <property type="nucleotide sequence ID" value="NZ_DBGAXS010000088.1"/>
</dbReference>
<name>A0A848BDZ5_9FIRM</name>
<dbReference type="EMBL" id="JABAFA010000031">
    <property type="protein sequence ID" value="NMD99437.1"/>
    <property type="molecule type" value="Genomic_DNA"/>
</dbReference>
<feature type="transmembrane region" description="Helical" evidence="1">
    <location>
        <begin position="14"/>
        <end position="39"/>
    </location>
</feature>
<protein>
    <submittedName>
        <fullName evidence="2">DUF4446 family protein</fullName>
    </submittedName>
</protein>
<dbReference type="Proteomes" id="UP000543804">
    <property type="component" value="Unassembled WGS sequence"/>
</dbReference>
<evidence type="ECO:0000313" key="2">
    <source>
        <dbReference type="EMBL" id="NMD99437.1"/>
    </source>
</evidence>
<organism evidence="2 3">
    <name type="scientific">Selenomonas bovis</name>
    <dbReference type="NCBI Taxonomy" id="416586"/>
    <lineage>
        <taxon>Bacteria</taxon>
        <taxon>Bacillati</taxon>
        <taxon>Bacillota</taxon>
        <taxon>Negativicutes</taxon>
        <taxon>Selenomonadales</taxon>
        <taxon>Selenomonadaceae</taxon>
        <taxon>Selenomonas</taxon>
    </lineage>
</organism>
<proteinExistence type="predicted"/>
<reference evidence="2 3" key="1">
    <citation type="submission" date="2020-04" db="EMBL/GenBank/DDBJ databases">
        <authorList>
            <person name="Hitch T.C.A."/>
            <person name="Wylensek D."/>
            <person name="Clavel T."/>
        </authorList>
    </citation>
    <scope>NUCLEOTIDE SEQUENCE [LARGE SCALE GENOMIC DNA]</scope>
    <source>
        <strain evidence="2 3">PG-130-P53-12</strain>
    </source>
</reference>
<evidence type="ECO:0000256" key="1">
    <source>
        <dbReference type="SAM" id="Phobius"/>
    </source>
</evidence>
<comment type="caution">
    <text evidence="2">The sequence shown here is derived from an EMBL/GenBank/DDBJ whole genome shotgun (WGS) entry which is preliminary data.</text>
</comment>
<sequence length="169" mass="19089">MDIQQVSKFVMNNLMYITAGLGVLVIIMYGIIINLWMNLSYLKKRYRKMMTGVDGANLERLLIGHIDEVKQVVEENRRIDAENQRISALLQRAITRVGVVRFRAFDDMGSDLSYAVALLDAENNGVILSSIFGREDSRSYVKPIQAGQSSYTLTEEEQQALHQAMGQNA</sequence>
<dbReference type="InterPro" id="IPR027981">
    <property type="entry name" value="DUF4446"/>
</dbReference>
<gene>
    <name evidence="2" type="ORF">HF878_08155</name>
</gene>
<accession>A0A848BDZ5</accession>